<dbReference type="GO" id="GO:0005737">
    <property type="term" value="C:cytoplasm"/>
    <property type="evidence" value="ECO:0007669"/>
    <property type="project" value="UniProtKB-SubCell"/>
</dbReference>
<comment type="subcellular location">
    <subcellularLocation>
        <location evidence="2">Cytoplasm</location>
    </subcellularLocation>
</comment>
<evidence type="ECO:0000256" key="12">
    <source>
        <dbReference type="ARBA" id="ARBA00022759"/>
    </source>
</evidence>
<dbReference type="HOGENOM" id="CLU_003468_5_3_0"/>
<evidence type="ECO:0000256" key="3">
    <source>
        <dbReference type="ARBA" id="ARBA00005663"/>
    </source>
</evidence>
<dbReference type="Proteomes" id="UP000011704">
    <property type="component" value="Unassembled WGS sequence"/>
</dbReference>
<dbReference type="GO" id="GO:0000049">
    <property type="term" value="F:tRNA binding"/>
    <property type="evidence" value="ECO:0007669"/>
    <property type="project" value="UniProtKB-KW"/>
</dbReference>
<dbReference type="PANTHER" id="PTHR30001:SF0">
    <property type="entry name" value="RIBONUCLEASE G"/>
    <property type="match status" value="1"/>
</dbReference>
<organism evidence="18 19">
    <name type="scientific">Nitrospina gracilis (strain 3/211)</name>
    <dbReference type="NCBI Taxonomy" id="1266370"/>
    <lineage>
        <taxon>Bacteria</taxon>
        <taxon>Pseudomonadati</taxon>
        <taxon>Nitrospinota/Tectimicrobiota group</taxon>
        <taxon>Nitrospinota</taxon>
        <taxon>Nitrospinia</taxon>
        <taxon>Nitrospinales</taxon>
        <taxon>Nitrospinaceae</taxon>
        <taxon>Nitrospina</taxon>
    </lineage>
</organism>
<keyword evidence="6" id="KW-0698">rRNA processing</keyword>
<gene>
    <name evidence="18" type="primary">rng</name>
    <name evidence="18" type="ORF">NITGR_390008</name>
</gene>
<evidence type="ECO:0000256" key="10">
    <source>
        <dbReference type="ARBA" id="ARBA00022723"/>
    </source>
</evidence>
<dbReference type="GO" id="GO:0006364">
    <property type="term" value="P:rRNA processing"/>
    <property type="evidence" value="ECO:0007669"/>
    <property type="project" value="UniProtKB-KW"/>
</dbReference>
<evidence type="ECO:0000256" key="5">
    <source>
        <dbReference type="ARBA" id="ARBA00022490"/>
    </source>
</evidence>
<dbReference type="AlphaFoldDB" id="M1YJZ2"/>
<dbReference type="STRING" id="1266370.NITGR_390008"/>
<dbReference type="InterPro" id="IPR003029">
    <property type="entry name" value="S1_domain"/>
</dbReference>
<dbReference type="GO" id="GO:0004540">
    <property type="term" value="F:RNA nuclease activity"/>
    <property type="evidence" value="ECO:0007669"/>
    <property type="project" value="InterPro"/>
</dbReference>
<protein>
    <recommendedName>
        <fullName evidence="4">Ribonuclease G</fullName>
    </recommendedName>
</protein>
<comment type="caution">
    <text evidence="18">The sequence shown here is derived from an EMBL/GenBank/DDBJ whole genome shotgun (WGS) entry which is preliminary data.</text>
</comment>
<evidence type="ECO:0000256" key="9">
    <source>
        <dbReference type="ARBA" id="ARBA00022722"/>
    </source>
</evidence>
<evidence type="ECO:0000313" key="18">
    <source>
        <dbReference type="EMBL" id="CCQ90795.1"/>
    </source>
</evidence>
<keyword evidence="8" id="KW-0819">tRNA processing</keyword>
<proteinExistence type="inferred from homology"/>
<name>M1YJZ2_NITG3</name>
<keyword evidence="13 18" id="KW-0378">Hydrolase</keyword>
<keyword evidence="7" id="KW-0820">tRNA-binding</keyword>
<keyword evidence="10" id="KW-0479">Metal-binding</keyword>
<dbReference type="EMBL" id="CAQJ01000043">
    <property type="protein sequence ID" value="CCQ90795.1"/>
    <property type="molecule type" value="Genomic_DNA"/>
</dbReference>
<feature type="region of interest" description="Disordered" evidence="16">
    <location>
        <begin position="80"/>
        <end position="107"/>
    </location>
</feature>
<dbReference type="GO" id="GO:0019843">
    <property type="term" value="F:rRNA binding"/>
    <property type="evidence" value="ECO:0007669"/>
    <property type="project" value="UniProtKB-KW"/>
</dbReference>
<dbReference type="PANTHER" id="PTHR30001">
    <property type="entry name" value="RIBONUCLEASE"/>
    <property type="match status" value="1"/>
</dbReference>
<evidence type="ECO:0000256" key="14">
    <source>
        <dbReference type="ARBA" id="ARBA00022842"/>
    </source>
</evidence>
<dbReference type="Gene3D" id="3.40.1260.20">
    <property type="entry name" value="Ribonuclease E, catalytic domain"/>
    <property type="match status" value="1"/>
</dbReference>
<reference evidence="18 19" key="1">
    <citation type="journal article" date="2013" name="Front. Microbiol.">
        <title>The genome of Nitrospina gracilis illuminates the metabolism and evolution of the major marine nitrite oxidizer.</title>
        <authorList>
            <person name="Luecker S."/>
            <person name="Nowka B."/>
            <person name="Rattei T."/>
            <person name="Spieck E."/>
            <person name="and Daims H."/>
        </authorList>
    </citation>
    <scope>NUCLEOTIDE SEQUENCE [LARGE SCALE GENOMIC DNA]</scope>
    <source>
        <strain evidence="18 19">3/211</strain>
    </source>
</reference>
<dbReference type="InterPro" id="IPR019307">
    <property type="entry name" value="RNA-bd_AU-1/RNase_E/G"/>
</dbReference>
<evidence type="ECO:0000256" key="7">
    <source>
        <dbReference type="ARBA" id="ARBA00022555"/>
    </source>
</evidence>
<dbReference type="RefSeq" id="WP_005008758.1">
    <property type="nucleotide sequence ID" value="NZ_HG422173.1"/>
</dbReference>
<dbReference type="InterPro" id="IPR012340">
    <property type="entry name" value="NA-bd_OB-fold"/>
</dbReference>
<keyword evidence="11" id="KW-0699">rRNA-binding</keyword>
<evidence type="ECO:0000256" key="13">
    <source>
        <dbReference type="ARBA" id="ARBA00022801"/>
    </source>
</evidence>
<evidence type="ECO:0000256" key="1">
    <source>
        <dbReference type="ARBA" id="ARBA00001946"/>
    </source>
</evidence>
<dbReference type="Pfam" id="PF20833">
    <property type="entry name" value="RNase_E_G_Thio"/>
    <property type="match status" value="1"/>
</dbReference>
<dbReference type="OrthoDB" id="9804278at2"/>
<dbReference type="SMART" id="SM00316">
    <property type="entry name" value="S1"/>
    <property type="match status" value="1"/>
</dbReference>
<evidence type="ECO:0000256" key="8">
    <source>
        <dbReference type="ARBA" id="ARBA00022694"/>
    </source>
</evidence>
<keyword evidence="9" id="KW-0540">Nuclease</keyword>
<dbReference type="SUPFAM" id="SSF50249">
    <property type="entry name" value="Nucleic acid-binding proteins"/>
    <property type="match status" value="1"/>
</dbReference>
<dbReference type="NCBIfam" id="TIGR00757">
    <property type="entry name" value="RNaseEG"/>
    <property type="match status" value="1"/>
</dbReference>
<dbReference type="InParanoid" id="M1YJZ2"/>
<comment type="cofactor">
    <cofactor evidence="1">
        <name>Mg(2+)</name>
        <dbReference type="ChEBI" id="CHEBI:18420"/>
    </cofactor>
</comment>
<keyword evidence="12" id="KW-0255">Endonuclease</keyword>
<dbReference type="CDD" id="cd04453">
    <property type="entry name" value="S1_RNase_E"/>
    <property type="match status" value="1"/>
</dbReference>
<keyword evidence="15" id="KW-0694">RNA-binding</keyword>
<dbReference type="GO" id="GO:0016787">
    <property type="term" value="F:hydrolase activity"/>
    <property type="evidence" value="ECO:0007669"/>
    <property type="project" value="UniProtKB-KW"/>
</dbReference>
<dbReference type="InterPro" id="IPR004659">
    <property type="entry name" value="RNase_E/G"/>
</dbReference>
<evidence type="ECO:0000259" key="17">
    <source>
        <dbReference type="SMART" id="SM00316"/>
    </source>
</evidence>
<dbReference type="GO" id="GO:0004519">
    <property type="term" value="F:endonuclease activity"/>
    <property type="evidence" value="ECO:0007669"/>
    <property type="project" value="UniProtKB-KW"/>
</dbReference>
<accession>M1YJZ2</accession>
<dbReference type="InterPro" id="IPR048583">
    <property type="entry name" value="RNase_E_G_thioredoxin-like"/>
</dbReference>
<dbReference type="Gene3D" id="2.40.50.140">
    <property type="entry name" value="Nucleic acid-binding proteins"/>
    <property type="match status" value="1"/>
</dbReference>
<keyword evidence="5" id="KW-0963">Cytoplasm</keyword>
<feature type="compositionally biased region" description="Basic and acidic residues" evidence="16">
    <location>
        <begin position="81"/>
        <end position="100"/>
    </location>
</feature>
<dbReference type="GO" id="GO:0046872">
    <property type="term" value="F:metal ion binding"/>
    <property type="evidence" value="ECO:0007669"/>
    <property type="project" value="UniProtKB-KW"/>
</dbReference>
<evidence type="ECO:0000256" key="11">
    <source>
        <dbReference type="ARBA" id="ARBA00022730"/>
    </source>
</evidence>
<dbReference type="FunCoup" id="M1YJZ2">
    <property type="interactions" value="306"/>
</dbReference>
<feature type="domain" description="S1 motif" evidence="17">
    <location>
        <begin position="37"/>
        <end position="143"/>
    </location>
</feature>
<keyword evidence="14" id="KW-0460">Magnesium</keyword>
<sequence>MASEIIINSNQREIRVALVENHQLVEIFVEHKAKRGIVGNVYKGVVTKILPGMQVAFVDIGLEKAGFLYVGDIDAGDLLDDGEKPNQVDINEDKDGHEEGETVSPTRSMDHIPIQDLLREGQEIMVQVAKNPLGTKGARITSYITLAGRHIVYMPTVDQVCVSRRIENEDEKERLKAIISEIGRPGEGYIIRTAGQGRQKVDFETDIQFLHKLGDNLKVRVETEPAPSLLYEDLNLIFRSIRDLFNEDVQRLVIDSKSDYEKCIEFCSNYLPELVDKIELYKESVPIFDYFGIEIEINRALGRKIWLKSGGFITIDQTEALVAIDVNTGKFVGHSDPEETILKTNLEAVKEIVYQLRLRNIGGIIIVDFIDMSREESKEIVWSALQQELRFDRSRTNILKISELGLVEMTRKRVRGSLSQTLCDPCPYCEGKGHIKSPATVCYEIIRALQRMVGNHLTPKNITIEVPPAVYDLLFEEETSYIDELEKFYGIEVNIKVNQKLHQEKYNIIT</sequence>
<evidence type="ECO:0000256" key="16">
    <source>
        <dbReference type="SAM" id="MobiDB-lite"/>
    </source>
</evidence>
<evidence type="ECO:0000256" key="6">
    <source>
        <dbReference type="ARBA" id="ARBA00022552"/>
    </source>
</evidence>
<dbReference type="Pfam" id="PF10150">
    <property type="entry name" value="RNase_E_G"/>
    <property type="match status" value="1"/>
</dbReference>
<comment type="similarity">
    <text evidence="3">Belongs to the RNase E/G family. RNase G subfamily.</text>
</comment>
<dbReference type="GO" id="GO:0008033">
    <property type="term" value="P:tRNA processing"/>
    <property type="evidence" value="ECO:0007669"/>
    <property type="project" value="UniProtKB-KW"/>
</dbReference>
<evidence type="ECO:0000256" key="2">
    <source>
        <dbReference type="ARBA" id="ARBA00004496"/>
    </source>
</evidence>
<evidence type="ECO:0000256" key="15">
    <source>
        <dbReference type="ARBA" id="ARBA00022884"/>
    </source>
</evidence>
<keyword evidence="19" id="KW-1185">Reference proteome</keyword>
<evidence type="ECO:0000313" key="19">
    <source>
        <dbReference type="Proteomes" id="UP000011704"/>
    </source>
</evidence>
<evidence type="ECO:0000256" key="4">
    <source>
        <dbReference type="ARBA" id="ARBA00017719"/>
    </source>
</evidence>